<reference evidence="4" key="1">
    <citation type="submission" date="2018-10" db="EMBL/GenBank/DDBJ databases">
        <authorList>
            <person name="Singh K. P."/>
            <person name="Ramachandran G."/>
            <person name="Val-Calvo J."/>
            <person name="Meijer J.J. W."/>
            <person name="Miguel-Arribas A."/>
            <person name="Gago Cordoba C."/>
        </authorList>
    </citation>
    <scope>NUCLEOTIDE SEQUENCE</scope>
    <source>
        <strain evidence="4">1</strain>
        <plasmid evidence="4">p576</plasmid>
    </source>
</reference>
<gene>
    <name evidence="4" type="primary">p50</name>
    <name evidence="4" type="ORF">SBRMV_050</name>
</gene>
<accession>A0A9Q9PAN4</accession>
<dbReference type="Pfam" id="PF00436">
    <property type="entry name" value="SSB"/>
    <property type="match status" value="1"/>
</dbReference>
<evidence type="ECO:0000256" key="1">
    <source>
        <dbReference type="ARBA" id="ARBA00023125"/>
    </source>
</evidence>
<keyword evidence="4" id="KW-0614">Plasmid</keyword>
<protein>
    <recommendedName>
        <fullName evidence="2 3">Single-stranded DNA-binding protein</fullName>
        <shortName evidence="2">SSB</shortName>
    </recommendedName>
</protein>
<dbReference type="GO" id="GO:0003697">
    <property type="term" value="F:single-stranded DNA binding"/>
    <property type="evidence" value="ECO:0007669"/>
    <property type="project" value="UniProtKB-UniRule"/>
</dbReference>
<keyword evidence="1 2" id="KW-0238">DNA-binding</keyword>
<dbReference type="PANTHER" id="PTHR10302">
    <property type="entry name" value="SINGLE-STRANDED DNA-BINDING PROTEIN"/>
    <property type="match status" value="1"/>
</dbReference>
<proteinExistence type="inferred from homology"/>
<dbReference type="GO" id="GO:0006260">
    <property type="term" value="P:DNA replication"/>
    <property type="evidence" value="ECO:0007669"/>
    <property type="project" value="InterPro"/>
</dbReference>
<dbReference type="Gene3D" id="2.40.50.140">
    <property type="entry name" value="Nucleic acid-binding proteins"/>
    <property type="match status" value="1"/>
</dbReference>
<sequence>MLNRVVLTGRLTKDPNLKYTPNGHAVCMFTLAVNRKKATENDKADFFNCIVWRKQAEAAANYLSKGSLIGVDGRLETRNYENQQGQRVFVTEVQVETVQFLESKKEKPELEHQPVDVHNQVFNDQGNDDLPF</sequence>
<dbReference type="CDD" id="cd04496">
    <property type="entry name" value="SSB_OBF"/>
    <property type="match status" value="1"/>
</dbReference>
<evidence type="ECO:0000256" key="2">
    <source>
        <dbReference type="HAMAP-Rule" id="MF_00984"/>
    </source>
</evidence>
<dbReference type="GO" id="GO:0009295">
    <property type="term" value="C:nucleoid"/>
    <property type="evidence" value="ECO:0007669"/>
    <property type="project" value="TreeGrafter"/>
</dbReference>
<dbReference type="PANTHER" id="PTHR10302:SF27">
    <property type="entry name" value="SINGLE-STRANDED DNA-BINDING PROTEIN"/>
    <property type="match status" value="1"/>
</dbReference>
<dbReference type="InterPro" id="IPR012340">
    <property type="entry name" value="NA-bd_OB-fold"/>
</dbReference>
<dbReference type="InterPro" id="IPR000424">
    <property type="entry name" value="Primosome_PriB/ssb"/>
</dbReference>
<dbReference type="AlphaFoldDB" id="A0A9Q9PAN4"/>
<comment type="caution">
    <text evidence="2">Lacks conserved residue(s) required for the propagation of feature annotation.</text>
</comment>
<dbReference type="PROSITE" id="PS50935">
    <property type="entry name" value="SSB"/>
    <property type="match status" value="1"/>
</dbReference>
<name>A0A9Q9PAN4_BACPU</name>
<evidence type="ECO:0000256" key="3">
    <source>
        <dbReference type="PIRNR" id="PIRNR002070"/>
    </source>
</evidence>
<evidence type="ECO:0000313" key="4">
    <source>
        <dbReference type="EMBL" id="VCT93335.1"/>
    </source>
</evidence>
<dbReference type="InterPro" id="IPR011344">
    <property type="entry name" value="ssDNA-bd"/>
</dbReference>
<comment type="subunit">
    <text evidence="2">Homotetramer.</text>
</comment>
<dbReference type="HAMAP" id="MF_00984">
    <property type="entry name" value="SSB"/>
    <property type="match status" value="1"/>
</dbReference>
<dbReference type="PIRSF" id="PIRSF002070">
    <property type="entry name" value="SSB"/>
    <property type="match status" value="1"/>
</dbReference>
<dbReference type="EMBL" id="LR026976">
    <property type="protein sequence ID" value="VCT93335.1"/>
    <property type="molecule type" value="Genomic_DNA"/>
</dbReference>
<geneLocation type="plasmid" evidence="4">
    <name>p576</name>
</geneLocation>
<dbReference type="SUPFAM" id="SSF50249">
    <property type="entry name" value="Nucleic acid-binding proteins"/>
    <property type="match status" value="1"/>
</dbReference>
<organism evidence="4">
    <name type="scientific">Bacillus pumilus</name>
    <name type="common">Bacillus mesentericus</name>
    <dbReference type="NCBI Taxonomy" id="1408"/>
    <lineage>
        <taxon>Bacteria</taxon>
        <taxon>Bacillati</taxon>
        <taxon>Bacillota</taxon>
        <taxon>Bacilli</taxon>
        <taxon>Bacillales</taxon>
        <taxon>Bacillaceae</taxon>
        <taxon>Bacillus</taxon>
    </lineage>
</organism>
<dbReference type="NCBIfam" id="TIGR00621">
    <property type="entry name" value="ssb"/>
    <property type="match status" value="1"/>
</dbReference>